<evidence type="ECO:0000313" key="3">
    <source>
        <dbReference type="Proteomes" id="UP000075714"/>
    </source>
</evidence>
<proteinExistence type="predicted"/>
<evidence type="ECO:0000313" key="2">
    <source>
        <dbReference type="EMBL" id="KXZ48032.1"/>
    </source>
</evidence>
<protein>
    <recommendedName>
        <fullName evidence="4">Ankyrin repeat domain-containing protein</fullName>
    </recommendedName>
</protein>
<name>A0A150GDW6_GONPE</name>
<reference evidence="3" key="1">
    <citation type="journal article" date="2016" name="Nat. Commun.">
        <title>The Gonium pectorale genome demonstrates co-option of cell cycle regulation during the evolution of multicellularity.</title>
        <authorList>
            <person name="Hanschen E.R."/>
            <person name="Marriage T.N."/>
            <person name="Ferris P.J."/>
            <person name="Hamaji T."/>
            <person name="Toyoda A."/>
            <person name="Fujiyama A."/>
            <person name="Neme R."/>
            <person name="Noguchi H."/>
            <person name="Minakuchi Y."/>
            <person name="Suzuki M."/>
            <person name="Kawai-Toyooka H."/>
            <person name="Smith D.R."/>
            <person name="Sparks H."/>
            <person name="Anderson J."/>
            <person name="Bakaric R."/>
            <person name="Luria V."/>
            <person name="Karger A."/>
            <person name="Kirschner M.W."/>
            <person name="Durand P.M."/>
            <person name="Michod R.E."/>
            <person name="Nozaki H."/>
            <person name="Olson B.J."/>
        </authorList>
    </citation>
    <scope>NUCLEOTIDE SEQUENCE [LARGE SCALE GENOMIC DNA]</scope>
    <source>
        <strain evidence="3">NIES-2863</strain>
    </source>
</reference>
<evidence type="ECO:0000256" key="1">
    <source>
        <dbReference type="SAM" id="MobiDB-lite"/>
    </source>
</evidence>
<dbReference type="GO" id="GO:0046513">
    <property type="term" value="P:ceramide biosynthetic process"/>
    <property type="evidence" value="ECO:0007669"/>
    <property type="project" value="TreeGrafter"/>
</dbReference>
<dbReference type="PANTHER" id="PTHR12393:SF6">
    <property type="entry name" value="SPHINGOMYELIN PHOSPHODIESTERASE 2"/>
    <property type="match status" value="1"/>
</dbReference>
<dbReference type="GO" id="GO:0030149">
    <property type="term" value="P:sphingolipid catabolic process"/>
    <property type="evidence" value="ECO:0007669"/>
    <property type="project" value="TreeGrafter"/>
</dbReference>
<dbReference type="GO" id="GO:0016020">
    <property type="term" value="C:membrane"/>
    <property type="evidence" value="ECO:0007669"/>
    <property type="project" value="TreeGrafter"/>
</dbReference>
<accession>A0A150GDW6</accession>
<dbReference type="STRING" id="33097.A0A150GDW6"/>
<feature type="compositionally biased region" description="Pro residues" evidence="1">
    <location>
        <begin position="203"/>
        <end position="218"/>
    </location>
</feature>
<dbReference type="AlphaFoldDB" id="A0A150GDW6"/>
<sequence>MGNGGAQADYGIPSSDPSRIWLPELVDRIARFMPSNDAACSLRLVDRATAAQLRWATTLHLSQPVPPPIYAARWSAPGAMRGLTFDQRLLLLRLTAASGVVPNLRLALDAAGVCLTVSHKMAIFESAAAAGALPMCRWLLLHGYPASVPAMRAAARAGQLGACELLLSSGITWSLENVWSALRGGHPGLADWLLLRRASGPLLKPPQAAPPPPPPPNLDAPSTAGVQPPPPASCSRAASPSPAHLSTCQRLLEAAAEGCGLPALQALFRRCLGDGMEAAVAASRAGGAAAGATTCGIAGAGGATGGSLAAATTSGIPEEEQTPSHYDYCWRRILPSCYLSRLQSAAARSSTPDWRAKLQWLEVLEPEEGYDRQRADCTAAAAAAAAAAACTDSDEVAGNGSGCGAAVISRLDWLRGRGYRVDPDGAAAAAADVGAAAALQRLLAAGARPLEGCAGFSPVAAARAGFVEVLAALAAHGVPLRVADVAVAAAERGQLGVVQWAVRELGAEPRAPLLVLAAAGSGSVALIAWLDSAAGVGGCRWTEDAFAAAAGSGCEEALEWLAERGCPMGARGEPYLRAARNGDLGALRCLARLGCPPGPPGDVFSACLYPPHGPLPLPALRCLVEAARCPRRAGGAGYRGVHAPVETRMWVAEQLRERRAAEAAADAAAVAAAGERGLDASAQA</sequence>
<keyword evidence="3" id="KW-1185">Reference proteome</keyword>
<organism evidence="2 3">
    <name type="scientific">Gonium pectorale</name>
    <name type="common">Green alga</name>
    <dbReference type="NCBI Taxonomy" id="33097"/>
    <lineage>
        <taxon>Eukaryota</taxon>
        <taxon>Viridiplantae</taxon>
        <taxon>Chlorophyta</taxon>
        <taxon>core chlorophytes</taxon>
        <taxon>Chlorophyceae</taxon>
        <taxon>CS clade</taxon>
        <taxon>Chlamydomonadales</taxon>
        <taxon>Volvocaceae</taxon>
        <taxon>Gonium</taxon>
    </lineage>
</organism>
<dbReference type="SUPFAM" id="SSF48403">
    <property type="entry name" value="Ankyrin repeat"/>
    <property type="match status" value="1"/>
</dbReference>
<dbReference type="PANTHER" id="PTHR12393">
    <property type="entry name" value="SPHINGOMYELIN PHOSPHODIESTERASE RELATED"/>
    <property type="match status" value="1"/>
</dbReference>
<dbReference type="Proteomes" id="UP000075714">
    <property type="component" value="Unassembled WGS sequence"/>
</dbReference>
<evidence type="ECO:0008006" key="4">
    <source>
        <dbReference type="Google" id="ProtNLM"/>
    </source>
</evidence>
<dbReference type="GO" id="GO:0071944">
    <property type="term" value="C:cell periphery"/>
    <property type="evidence" value="ECO:0007669"/>
    <property type="project" value="TreeGrafter"/>
</dbReference>
<dbReference type="InterPro" id="IPR036770">
    <property type="entry name" value="Ankyrin_rpt-contain_sf"/>
</dbReference>
<feature type="region of interest" description="Disordered" evidence="1">
    <location>
        <begin position="203"/>
        <end position="239"/>
    </location>
</feature>
<dbReference type="GO" id="GO:0004620">
    <property type="term" value="F:phospholipase activity"/>
    <property type="evidence" value="ECO:0007669"/>
    <property type="project" value="TreeGrafter"/>
</dbReference>
<comment type="caution">
    <text evidence="2">The sequence shown here is derived from an EMBL/GenBank/DDBJ whole genome shotgun (WGS) entry which is preliminary data.</text>
</comment>
<dbReference type="EMBL" id="LSYV01000032">
    <property type="protein sequence ID" value="KXZ48032.1"/>
    <property type="molecule type" value="Genomic_DNA"/>
</dbReference>
<dbReference type="GO" id="GO:0005783">
    <property type="term" value="C:endoplasmic reticulum"/>
    <property type="evidence" value="ECO:0007669"/>
    <property type="project" value="TreeGrafter"/>
</dbReference>
<gene>
    <name evidence="2" type="ORF">GPECTOR_31g396</name>
</gene>